<dbReference type="EMBL" id="JARQWQ010000030">
    <property type="protein sequence ID" value="KAK2562054.1"/>
    <property type="molecule type" value="Genomic_DNA"/>
</dbReference>
<dbReference type="InterPro" id="IPR002048">
    <property type="entry name" value="EF_hand_dom"/>
</dbReference>
<name>A0AAD9V5I8_ACRCE</name>
<evidence type="ECO:0000256" key="1">
    <source>
        <dbReference type="ARBA" id="ARBA00004308"/>
    </source>
</evidence>
<dbReference type="GO" id="GO:0005509">
    <property type="term" value="F:calcium ion binding"/>
    <property type="evidence" value="ECO:0007669"/>
    <property type="project" value="InterPro"/>
</dbReference>
<feature type="domain" description="EF-hand" evidence="8">
    <location>
        <begin position="173"/>
        <end position="208"/>
    </location>
</feature>
<keyword evidence="3" id="KW-0963">Cytoplasm</keyword>
<protein>
    <submittedName>
        <fullName evidence="9">Sorcin</fullName>
    </submittedName>
</protein>
<comment type="subcellular location">
    <subcellularLocation>
        <location evidence="2">Cytoplasm</location>
    </subcellularLocation>
    <subcellularLocation>
        <location evidence="1">Endomembrane system</location>
    </subcellularLocation>
</comment>
<dbReference type="PROSITE" id="PS00018">
    <property type="entry name" value="EF_HAND_1"/>
    <property type="match status" value="1"/>
</dbReference>
<keyword evidence="10" id="KW-1185">Reference proteome</keyword>
<reference evidence="9" key="2">
    <citation type="journal article" date="2023" name="Science">
        <title>Genomic signatures of disease resistance in endangered staghorn corals.</title>
        <authorList>
            <person name="Vollmer S.V."/>
            <person name="Selwyn J.D."/>
            <person name="Despard B.A."/>
            <person name="Roesel C.L."/>
        </authorList>
    </citation>
    <scope>NUCLEOTIDE SEQUENCE</scope>
    <source>
        <strain evidence="9">K2</strain>
    </source>
</reference>
<comment type="caution">
    <text evidence="9">The sequence shown here is derived from an EMBL/GenBank/DDBJ whole genome shotgun (WGS) entry which is preliminary data.</text>
</comment>
<dbReference type="GO" id="GO:0005737">
    <property type="term" value="C:cytoplasm"/>
    <property type="evidence" value="ECO:0007669"/>
    <property type="project" value="UniProtKB-SubCell"/>
</dbReference>
<dbReference type="PANTHER" id="PTHR46735:SF3">
    <property type="entry name" value="CALPAIN SMALL SUBUNIT 1-RELATED"/>
    <property type="match status" value="1"/>
</dbReference>
<keyword evidence="7" id="KW-0472">Membrane</keyword>
<dbReference type="AlphaFoldDB" id="A0AAD9V5I8"/>
<organism evidence="9 10">
    <name type="scientific">Acropora cervicornis</name>
    <name type="common">Staghorn coral</name>
    <dbReference type="NCBI Taxonomy" id="6130"/>
    <lineage>
        <taxon>Eukaryota</taxon>
        <taxon>Metazoa</taxon>
        <taxon>Cnidaria</taxon>
        <taxon>Anthozoa</taxon>
        <taxon>Hexacorallia</taxon>
        <taxon>Scleractinia</taxon>
        <taxon>Astrocoeniina</taxon>
        <taxon>Acroporidae</taxon>
        <taxon>Acropora</taxon>
    </lineage>
</organism>
<evidence type="ECO:0000256" key="2">
    <source>
        <dbReference type="ARBA" id="ARBA00004496"/>
    </source>
</evidence>
<evidence type="ECO:0000256" key="5">
    <source>
        <dbReference type="ARBA" id="ARBA00022737"/>
    </source>
</evidence>
<dbReference type="Gene3D" id="1.10.238.10">
    <property type="entry name" value="EF-hand"/>
    <property type="match status" value="1"/>
</dbReference>
<accession>A0AAD9V5I8</accession>
<gene>
    <name evidence="9" type="ORF">P5673_014793</name>
</gene>
<dbReference type="InterPro" id="IPR011992">
    <property type="entry name" value="EF-hand-dom_pair"/>
</dbReference>
<dbReference type="Proteomes" id="UP001249851">
    <property type="component" value="Unassembled WGS sequence"/>
</dbReference>
<evidence type="ECO:0000313" key="9">
    <source>
        <dbReference type="EMBL" id="KAK2562054.1"/>
    </source>
</evidence>
<dbReference type="InterPro" id="IPR018247">
    <property type="entry name" value="EF_Hand_1_Ca_BS"/>
</dbReference>
<keyword evidence="5" id="KW-0677">Repeat</keyword>
<dbReference type="GO" id="GO:0012505">
    <property type="term" value="C:endomembrane system"/>
    <property type="evidence" value="ECO:0007669"/>
    <property type="project" value="UniProtKB-SubCell"/>
</dbReference>
<dbReference type="PROSITE" id="PS50222">
    <property type="entry name" value="EF_HAND_2"/>
    <property type="match status" value="1"/>
</dbReference>
<dbReference type="SUPFAM" id="SSF47473">
    <property type="entry name" value="EF-hand"/>
    <property type="match status" value="1"/>
</dbReference>
<keyword evidence="4" id="KW-0479">Metal-binding</keyword>
<evidence type="ECO:0000313" key="10">
    <source>
        <dbReference type="Proteomes" id="UP001249851"/>
    </source>
</evidence>
<evidence type="ECO:0000256" key="4">
    <source>
        <dbReference type="ARBA" id="ARBA00022723"/>
    </source>
</evidence>
<evidence type="ECO:0000256" key="6">
    <source>
        <dbReference type="ARBA" id="ARBA00022837"/>
    </source>
</evidence>
<reference evidence="9" key="1">
    <citation type="journal article" date="2023" name="G3 (Bethesda)">
        <title>Whole genome assembly and annotation of the endangered Caribbean coral Acropora cervicornis.</title>
        <authorList>
            <person name="Selwyn J.D."/>
            <person name="Vollmer S.V."/>
        </authorList>
    </citation>
    <scope>NUCLEOTIDE SEQUENCE</scope>
    <source>
        <strain evidence="9">K2</strain>
    </source>
</reference>
<evidence type="ECO:0000259" key="8">
    <source>
        <dbReference type="PROSITE" id="PS50222"/>
    </source>
</evidence>
<sequence>MLDYKAKKNYVNQIMNEARITFYQDFIEKNSTDQRKLFIAAKTLFNQGDQRSVYPPCVDKLKFANQMGQNFVEKIRNIHSRLDNLAFILPIDPHDSGADVQLTVAQFNAFTALSEDDVRQLIHDSSKKSYSLDPLPTSVVLDYVDILLECRDYDYHRDFSGKMGFNEFKELWGALNQWKTTFMQYDMDRSGTVEPHELHAALAAFGYRLSPQALNVIVKRYATNARICYDDFVACCVRLKALTDQFRRRDTAQNGMAAFQYDDS</sequence>
<evidence type="ECO:0000256" key="7">
    <source>
        <dbReference type="ARBA" id="ARBA00023136"/>
    </source>
</evidence>
<keyword evidence="6" id="KW-0106">Calcium</keyword>
<dbReference type="PANTHER" id="PTHR46735">
    <property type="entry name" value="CALPAIN, SMALL SUBUNIT 1 A-RELATED"/>
    <property type="match status" value="1"/>
</dbReference>
<evidence type="ECO:0000256" key="3">
    <source>
        <dbReference type="ARBA" id="ARBA00022490"/>
    </source>
</evidence>
<proteinExistence type="predicted"/>